<accession>A0A0F6YN52</accession>
<evidence type="ECO:0000256" key="3">
    <source>
        <dbReference type="ARBA" id="ARBA00022801"/>
    </source>
</evidence>
<gene>
    <name evidence="6" type="ORF">DB32_008677</name>
</gene>
<dbReference type="STRING" id="927083.DB32_008677"/>
<proteinExistence type="inferred from homology"/>
<dbReference type="AlphaFoldDB" id="A0A0F6YN52"/>
<organism evidence="6 7">
    <name type="scientific">Sandaracinus amylolyticus</name>
    <dbReference type="NCBI Taxonomy" id="927083"/>
    <lineage>
        <taxon>Bacteria</taxon>
        <taxon>Pseudomonadati</taxon>
        <taxon>Myxococcota</taxon>
        <taxon>Polyangia</taxon>
        <taxon>Polyangiales</taxon>
        <taxon>Sandaracinaceae</taxon>
        <taxon>Sandaracinus</taxon>
    </lineage>
</organism>
<evidence type="ECO:0000256" key="4">
    <source>
        <dbReference type="ARBA" id="ARBA00022833"/>
    </source>
</evidence>
<evidence type="ECO:0000313" key="6">
    <source>
        <dbReference type="EMBL" id="AKF11528.1"/>
    </source>
</evidence>
<evidence type="ECO:0000256" key="1">
    <source>
        <dbReference type="ARBA" id="ARBA00001947"/>
    </source>
</evidence>
<keyword evidence="4" id="KW-0862">Zinc</keyword>
<dbReference type="InterPro" id="IPR024087">
    <property type="entry name" value="Creatininase-like_sf"/>
</dbReference>
<dbReference type="EMBL" id="CP011125">
    <property type="protein sequence ID" value="AKF11528.1"/>
    <property type="molecule type" value="Genomic_DNA"/>
</dbReference>
<reference evidence="6 7" key="1">
    <citation type="submission" date="2015-03" db="EMBL/GenBank/DDBJ databases">
        <title>Genome assembly of Sandaracinus amylolyticus DSM 53668.</title>
        <authorList>
            <person name="Sharma G."/>
            <person name="Subramanian S."/>
        </authorList>
    </citation>
    <scope>NUCLEOTIDE SEQUENCE [LARGE SCALE GENOMIC DNA]</scope>
    <source>
        <strain evidence="6 7">DSM 53668</strain>
    </source>
</reference>
<name>A0A0F6YN52_9BACT</name>
<dbReference type="OrthoDB" id="9801445at2"/>
<comment type="cofactor">
    <cofactor evidence="1">
        <name>Zn(2+)</name>
        <dbReference type="ChEBI" id="CHEBI:29105"/>
    </cofactor>
</comment>
<dbReference type="PANTHER" id="PTHR35005">
    <property type="entry name" value="3-DEHYDRO-SCYLLO-INOSOSE HYDROLASE"/>
    <property type="match status" value="1"/>
</dbReference>
<dbReference type="RefSeq" id="WP_053238383.1">
    <property type="nucleotide sequence ID" value="NZ_CP011125.1"/>
</dbReference>
<dbReference type="KEGG" id="samy:DB32_008677"/>
<keyword evidence="2" id="KW-0479">Metal-binding</keyword>
<keyword evidence="3" id="KW-0378">Hydrolase</keyword>
<dbReference type="GO" id="GO:0009231">
    <property type="term" value="P:riboflavin biosynthetic process"/>
    <property type="evidence" value="ECO:0007669"/>
    <property type="project" value="TreeGrafter"/>
</dbReference>
<keyword evidence="7" id="KW-1185">Reference proteome</keyword>
<comment type="similarity">
    <text evidence="5">Belongs to the creatininase superfamily.</text>
</comment>
<evidence type="ECO:0000256" key="5">
    <source>
        <dbReference type="ARBA" id="ARBA00024029"/>
    </source>
</evidence>
<dbReference type="Pfam" id="PF02633">
    <property type="entry name" value="Creatininase"/>
    <property type="match status" value="1"/>
</dbReference>
<sequence length="318" mass="35024">MANETIPLFELSHREARALCARGVRVWLPVNPVEYHGPHLSLHNDRLISTGLAREVHALLCGEHEPFVVAADLEVGCDPTPGPGTRTVPFAIVRDTVMEACRALRSLGAHRVIAMTWHGAPLHSLAIEPGLAWLRERGVAALNPFNQALRELCQLDGRRFVRAFDHVKDGRERTRMIETLRHDFHAGFFETSMALHYAPHSVRGWQDVPPCPTIVPDRAMIHASRVARGMGKDELAGELELIAMALGWHALSPFPGYTGAPHLARPESGAVFAAEIAKSCATLIDDVLEGRREAPEPPMRWVAKLTANGRLQPKPKSA</sequence>
<dbReference type="GO" id="GO:0046872">
    <property type="term" value="F:metal ion binding"/>
    <property type="evidence" value="ECO:0007669"/>
    <property type="project" value="UniProtKB-KW"/>
</dbReference>
<protein>
    <recommendedName>
        <fullName evidence="8">Creatinine amidohydrolase</fullName>
    </recommendedName>
</protein>
<evidence type="ECO:0008006" key="8">
    <source>
        <dbReference type="Google" id="ProtNLM"/>
    </source>
</evidence>
<dbReference type="Gene3D" id="3.40.50.10310">
    <property type="entry name" value="Creatininase"/>
    <property type="match status" value="1"/>
</dbReference>
<dbReference type="Proteomes" id="UP000034883">
    <property type="component" value="Chromosome"/>
</dbReference>
<evidence type="ECO:0000256" key="2">
    <source>
        <dbReference type="ARBA" id="ARBA00022723"/>
    </source>
</evidence>
<evidence type="ECO:0000313" key="7">
    <source>
        <dbReference type="Proteomes" id="UP000034883"/>
    </source>
</evidence>
<dbReference type="GO" id="GO:0016811">
    <property type="term" value="F:hydrolase activity, acting on carbon-nitrogen (but not peptide) bonds, in linear amides"/>
    <property type="evidence" value="ECO:0007669"/>
    <property type="project" value="TreeGrafter"/>
</dbReference>
<dbReference type="PANTHER" id="PTHR35005:SF1">
    <property type="entry name" value="2-AMINO-5-FORMYLAMINO-6-RIBOSYLAMINOPYRIMIDIN-4(3H)-ONE 5'-MONOPHOSPHATE DEFORMYLASE"/>
    <property type="match status" value="1"/>
</dbReference>
<dbReference type="InterPro" id="IPR003785">
    <property type="entry name" value="Creatininase/forma_Hydrolase"/>
</dbReference>
<dbReference type="SUPFAM" id="SSF102215">
    <property type="entry name" value="Creatininase"/>
    <property type="match status" value="1"/>
</dbReference>